<evidence type="ECO:0000256" key="1">
    <source>
        <dbReference type="ARBA" id="ARBA00022737"/>
    </source>
</evidence>
<dbReference type="PANTHER" id="PTHR24189:SF50">
    <property type="entry name" value="ANKYRIN REPEAT AND SOCS BOX PROTEIN 2"/>
    <property type="match status" value="1"/>
</dbReference>
<dbReference type="PROSITE" id="PS50088">
    <property type="entry name" value="ANK_REPEAT"/>
    <property type="match status" value="1"/>
</dbReference>
<protein>
    <submittedName>
        <fullName evidence="3">Repeat protein</fullName>
    </submittedName>
</protein>
<evidence type="ECO:0000256" key="2">
    <source>
        <dbReference type="ARBA" id="ARBA00023043"/>
    </source>
</evidence>
<evidence type="ECO:0000313" key="3">
    <source>
        <dbReference type="EMBL" id="AGF84921.1"/>
    </source>
</evidence>
<reference evidence="3 4" key="1">
    <citation type="submission" date="2012-10" db="EMBL/GenBank/DDBJ databases">
        <title>Complete genome sequence of Moumouvirus goulette.</title>
        <authorList>
            <person name="Fournous G."/>
            <person name="Bougalmi M."/>
            <person name="Colson P."/>
        </authorList>
    </citation>
    <scope>NUCLEOTIDE SEQUENCE [LARGE SCALE GENOMIC DNA]</scope>
</reference>
<dbReference type="SUPFAM" id="SSF48403">
    <property type="entry name" value="Ankyrin repeat"/>
    <property type="match status" value="1"/>
</dbReference>
<name>M1PLZ6_9VIRU</name>
<dbReference type="InterPro" id="IPR002110">
    <property type="entry name" value="Ankyrin_rpt"/>
</dbReference>
<evidence type="ECO:0000313" key="4">
    <source>
        <dbReference type="Proteomes" id="UP000241071"/>
    </source>
</evidence>
<sequence>MSNHYFNIRVEKPQNNRVYIDKKNRKNKKFNKSPKKNKKDEYTLMELYEKYKVKRKFIKKNKCEIFNKPVTELSWSIIKPNNNQNEKNYPGATIIPSKNIWMSLHNNIYPNIYPKMMESFPIHRRMNIVHFGRSLFYTKDLFYKITLDEQKKIEIYNNNNQDVALFKLLLINHKEFKKDRYGVSSLMYACKLSENDGNLKVIKFLIDLGLDVNDKDTHGNTALMYLLQGKSQIDNKLVDKNNIQSIKLLLDSGADFNASNIIGNTISDYLLELDYQKSINILEILEILLDRGLNPTDYLLKIMSNNKYHNNVPIIKLLLKYGADVNFKFPQNNLNDIIMSWYYLYDEKRNSFMKFPRQNWTIFTNCLYNYIKNTDHLPIVKLFLDYDADYNLVINILDPTSHWELFEIVYSIASNKNYFKTIKNELNEVCNEILFRPGSIRSKVICANLTINTSGIFHDQMLWNYFGINNAHDFILKIEQNRRHIE</sequence>
<dbReference type="Proteomes" id="UP000241071">
    <property type="component" value="Segment"/>
</dbReference>
<keyword evidence="4" id="KW-1185">Reference proteome</keyword>
<keyword evidence="2" id="KW-0040">ANK repeat</keyword>
<keyword evidence="1" id="KW-0677">Repeat</keyword>
<dbReference type="Pfam" id="PF12796">
    <property type="entry name" value="Ank_2"/>
    <property type="match status" value="1"/>
</dbReference>
<dbReference type="EMBL" id="KC008572">
    <property type="protein sequence ID" value="AGF84921.1"/>
    <property type="molecule type" value="Genomic_DNA"/>
</dbReference>
<dbReference type="SMART" id="SM00248">
    <property type="entry name" value="ANK"/>
    <property type="match status" value="4"/>
</dbReference>
<dbReference type="InterPro" id="IPR036770">
    <property type="entry name" value="Ankyrin_rpt-contain_sf"/>
</dbReference>
<accession>M1PLZ6</accession>
<proteinExistence type="predicted"/>
<dbReference type="InterPro" id="IPR050745">
    <property type="entry name" value="Multifunctional_regulatory"/>
</dbReference>
<dbReference type="PANTHER" id="PTHR24189">
    <property type="entry name" value="MYOTROPHIN"/>
    <property type="match status" value="1"/>
</dbReference>
<gene>
    <name evidence="3" type="ORF">glt_00112</name>
</gene>
<dbReference type="Gene3D" id="1.25.40.20">
    <property type="entry name" value="Ankyrin repeat-containing domain"/>
    <property type="match status" value="2"/>
</dbReference>
<organism evidence="3 4">
    <name type="scientific">Moumouvirus goulette</name>
    <dbReference type="NCBI Taxonomy" id="1247379"/>
    <lineage>
        <taxon>Viruses</taxon>
        <taxon>Varidnaviria</taxon>
        <taxon>Bamfordvirae</taxon>
        <taxon>Nucleocytoviricota</taxon>
        <taxon>Megaviricetes</taxon>
        <taxon>Imitervirales</taxon>
        <taxon>Mimiviridae</taxon>
        <taxon>Megamimivirinae</taxon>
        <taxon>Moumouvirus</taxon>
        <taxon>Moumouvirus goulettemassiliense</taxon>
    </lineage>
</organism>